<gene>
    <name evidence="1" type="ORF">QBC38DRAFT_364594</name>
</gene>
<sequence>MKTANATSFLATAAHGLTTPIVRRENVITGAPVEGYGVVDITWEVETTPGGPTVVLNGTIEEVHD</sequence>
<accession>A0AAN7BPR4</accession>
<comment type="caution">
    <text evidence="1">The sequence shown here is derived from an EMBL/GenBank/DDBJ whole genome shotgun (WGS) entry which is preliminary data.</text>
</comment>
<dbReference type="Proteomes" id="UP001301958">
    <property type="component" value="Unassembled WGS sequence"/>
</dbReference>
<evidence type="ECO:0000313" key="2">
    <source>
        <dbReference type="Proteomes" id="UP001301958"/>
    </source>
</evidence>
<name>A0AAN7BPR4_9PEZI</name>
<reference evidence="1" key="2">
    <citation type="submission" date="2023-05" db="EMBL/GenBank/DDBJ databases">
        <authorList>
            <consortium name="Lawrence Berkeley National Laboratory"/>
            <person name="Steindorff A."/>
            <person name="Hensen N."/>
            <person name="Bonometti L."/>
            <person name="Westerberg I."/>
            <person name="Brannstrom I.O."/>
            <person name="Guillou S."/>
            <person name="Cros-Aarteil S."/>
            <person name="Calhoun S."/>
            <person name="Haridas S."/>
            <person name="Kuo A."/>
            <person name="Mondo S."/>
            <person name="Pangilinan J."/>
            <person name="Riley R."/>
            <person name="Labutti K."/>
            <person name="Andreopoulos B."/>
            <person name="Lipzen A."/>
            <person name="Chen C."/>
            <person name="Yanf M."/>
            <person name="Daum C."/>
            <person name="Ng V."/>
            <person name="Clum A."/>
            <person name="Ohm R."/>
            <person name="Martin F."/>
            <person name="Silar P."/>
            <person name="Natvig D."/>
            <person name="Lalanne C."/>
            <person name="Gautier V."/>
            <person name="Ament-Velasquez S.L."/>
            <person name="Kruys A."/>
            <person name="Hutchinson M.I."/>
            <person name="Powell A.J."/>
            <person name="Barry K."/>
            <person name="Miller A.N."/>
            <person name="Grigoriev I.V."/>
            <person name="Debuchy R."/>
            <person name="Gladieux P."/>
            <person name="Thoren M.H."/>
            <person name="Johannesson H."/>
        </authorList>
    </citation>
    <scope>NUCLEOTIDE SEQUENCE</scope>
    <source>
        <strain evidence="1">CBS 990.96</strain>
    </source>
</reference>
<evidence type="ECO:0000313" key="1">
    <source>
        <dbReference type="EMBL" id="KAK4227263.1"/>
    </source>
</evidence>
<keyword evidence="2" id="KW-1185">Reference proteome</keyword>
<reference evidence="1" key="1">
    <citation type="journal article" date="2023" name="Mol. Phylogenet. Evol.">
        <title>Genome-scale phylogeny and comparative genomics of the fungal order Sordariales.</title>
        <authorList>
            <person name="Hensen N."/>
            <person name="Bonometti L."/>
            <person name="Westerberg I."/>
            <person name="Brannstrom I.O."/>
            <person name="Guillou S."/>
            <person name="Cros-Aarteil S."/>
            <person name="Calhoun S."/>
            <person name="Haridas S."/>
            <person name="Kuo A."/>
            <person name="Mondo S."/>
            <person name="Pangilinan J."/>
            <person name="Riley R."/>
            <person name="LaButti K."/>
            <person name="Andreopoulos B."/>
            <person name="Lipzen A."/>
            <person name="Chen C."/>
            <person name="Yan M."/>
            <person name="Daum C."/>
            <person name="Ng V."/>
            <person name="Clum A."/>
            <person name="Steindorff A."/>
            <person name="Ohm R.A."/>
            <person name="Martin F."/>
            <person name="Silar P."/>
            <person name="Natvig D.O."/>
            <person name="Lalanne C."/>
            <person name="Gautier V."/>
            <person name="Ament-Velasquez S.L."/>
            <person name="Kruys A."/>
            <person name="Hutchinson M.I."/>
            <person name="Powell A.J."/>
            <person name="Barry K."/>
            <person name="Miller A.N."/>
            <person name="Grigoriev I.V."/>
            <person name="Debuchy R."/>
            <person name="Gladieux P."/>
            <person name="Hiltunen Thoren M."/>
            <person name="Johannesson H."/>
        </authorList>
    </citation>
    <scope>NUCLEOTIDE SEQUENCE</scope>
    <source>
        <strain evidence="1">CBS 990.96</strain>
    </source>
</reference>
<protein>
    <submittedName>
        <fullName evidence="1">Uncharacterized protein</fullName>
    </submittedName>
</protein>
<proteinExistence type="predicted"/>
<dbReference type="EMBL" id="MU865333">
    <property type="protein sequence ID" value="KAK4227263.1"/>
    <property type="molecule type" value="Genomic_DNA"/>
</dbReference>
<dbReference type="AlphaFoldDB" id="A0AAN7BPR4"/>
<organism evidence="1 2">
    <name type="scientific">Podospora fimiseda</name>
    <dbReference type="NCBI Taxonomy" id="252190"/>
    <lineage>
        <taxon>Eukaryota</taxon>
        <taxon>Fungi</taxon>
        <taxon>Dikarya</taxon>
        <taxon>Ascomycota</taxon>
        <taxon>Pezizomycotina</taxon>
        <taxon>Sordariomycetes</taxon>
        <taxon>Sordariomycetidae</taxon>
        <taxon>Sordariales</taxon>
        <taxon>Podosporaceae</taxon>
        <taxon>Podospora</taxon>
    </lineage>
</organism>